<dbReference type="EMBL" id="UYJE01001352">
    <property type="protein sequence ID" value="VDI01434.1"/>
    <property type="molecule type" value="Genomic_DNA"/>
</dbReference>
<organism evidence="2 3">
    <name type="scientific">Mytilus galloprovincialis</name>
    <name type="common">Mediterranean mussel</name>
    <dbReference type="NCBI Taxonomy" id="29158"/>
    <lineage>
        <taxon>Eukaryota</taxon>
        <taxon>Metazoa</taxon>
        <taxon>Spiralia</taxon>
        <taxon>Lophotrochozoa</taxon>
        <taxon>Mollusca</taxon>
        <taxon>Bivalvia</taxon>
        <taxon>Autobranchia</taxon>
        <taxon>Pteriomorphia</taxon>
        <taxon>Mytilida</taxon>
        <taxon>Mytiloidea</taxon>
        <taxon>Mytilidae</taxon>
        <taxon>Mytilinae</taxon>
        <taxon>Mytilus</taxon>
    </lineage>
</organism>
<evidence type="ECO:0000313" key="3">
    <source>
        <dbReference type="Proteomes" id="UP000596742"/>
    </source>
</evidence>
<keyword evidence="1" id="KW-0175">Coiled coil</keyword>
<protein>
    <submittedName>
        <fullName evidence="2">Uncharacterized protein</fullName>
    </submittedName>
</protein>
<proteinExistence type="predicted"/>
<dbReference type="AlphaFoldDB" id="A0A8B6C9W0"/>
<comment type="caution">
    <text evidence="2">The sequence shown here is derived from an EMBL/GenBank/DDBJ whole genome shotgun (WGS) entry which is preliminary data.</text>
</comment>
<sequence length="185" mass="21268">MNTTFDIIEEIKASLVGFDKNKIKSNLRILDNLIREEEEKEKAKSELKQVHTENVDQAAVDVTDNKSELKQVHTENVDQAAVDVSGNDKIIDEKEKIVLLPDQTGSCYEDTDGTNEVDYEKKNNTCFDIFFEKPKKRMSKPKLSSENKKTANLMPNVLDQNIKRNENKEDVKLEEKKINTSFDIM</sequence>
<evidence type="ECO:0000256" key="1">
    <source>
        <dbReference type="SAM" id="Coils"/>
    </source>
</evidence>
<keyword evidence="3" id="KW-1185">Reference proteome</keyword>
<dbReference type="Proteomes" id="UP000596742">
    <property type="component" value="Unassembled WGS sequence"/>
</dbReference>
<feature type="coiled-coil region" evidence="1">
    <location>
        <begin position="20"/>
        <end position="53"/>
    </location>
</feature>
<accession>A0A8B6C9W0</accession>
<reference evidence="2" key="1">
    <citation type="submission" date="2018-11" db="EMBL/GenBank/DDBJ databases">
        <authorList>
            <person name="Alioto T."/>
            <person name="Alioto T."/>
        </authorList>
    </citation>
    <scope>NUCLEOTIDE SEQUENCE</scope>
</reference>
<name>A0A8B6C9W0_MYTGA</name>
<gene>
    <name evidence="2" type="ORF">MGAL_10B008602</name>
</gene>
<evidence type="ECO:0000313" key="2">
    <source>
        <dbReference type="EMBL" id="VDI01434.1"/>
    </source>
</evidence>